<dbReference type="AlphaFoldDB" id="A0A653BVF9"/>
<evidence type="ECO:0000256" key="1">
    <source>
        <dbReference type="SAM" id="MobiDB-lite"/>
    </source>
</evidence>
<feature type="non-terminal residue" evidence="2">
    <location>
        <position position="122"/>
    </location>
</feature>
<feature type="compositionally biased region" description="Basic and acidic residues" evidence="1">
    <location>
        <begin position="91"/>
        <end position="100"/>
    </location>
</feature>
<feature type="compositionally biased region" description="Polar residues" evidence="1">
    <location>
        <begin position="80"/>
        <end position="90"/>
    </location>
</feature>
<reference evidence="2 3" key="1">
    <citation type="submission" date="2019-01" db="EMBL/GenBank/DDBJ databases">
        <authorList>
            <person name="Sayadi A."/>
        </authorList>
    </citation>
    <scope>NUCLEOTIDE SEQUENCE [LARGE SCALE GENOMIC DNA]</scope>
</reference>
<dbReference type="Proteomes" id="UP000410492">
    <property type="component" value="Unassembled WGS sequence"/>
</dbReference>
<evidence type="ECO:0000313" key="3">
    <source>
        <dbReference type="Proteomes" id="UP000410492"/>
    </source>
</evidence>
<name>A0A653BVF9_CALMS</name>
<feature type="compositionally biased region" description="Low complexity" evidence="1">
    <location>
        <begin position="51"/>
        <end position="68"/>
    </location>
</feature>
<evidence type="ECO:0000313" key="2">
    <source>
        <dbReference type="EMBL" id="VEN39281.1"/>
    </source>
</evidence>
<dbReference type="OrthoDB" id="10612394at2759"/>
<proteinExistence type="predicted"/>
<gene>
    <name evidence="2" type="ORF">CALMAC_LOCUS3876</name>
</gene>
<feature type="compositionally biased region" description="Low complexity" evidence="1">
    <location>
        <begin position="104"/>
        <end position="113"/>
    </location>
</feature>
<accession>A0A653BVF9</accession>
<keyword evidence="3" id="KW-1185">Reference proteome</keyword>
<organism evidence="2 3">
    <name type="scientific">Callosobruchus maculatus</name>
    <name type="common">Southern cowpea weevil</name>
    <name type="synonym">Pulse bruchid</name>
    <dbReference type="NCBI Taxonomy" id="64391"/>
    <lineage>
        <taxon>Eukaryota</taxon>
        <taxon>Metazoa</taxon>
        <taxon>Ecdysozoa</taxon>
        <taxon>Arthropoda</taxon>
        <taxon>Hexapoda</taxon>
        <taxon>Insecta</taxon>
        <taxon>Pterygota</taxon>
        <taxon>Neoptera</taxon>
        <taxon>Endopterygota</taxon>
        <taxon>Coleoptera</taxon>
        <taxon>Polyphaga</taxon>
        <taxon>Cucujiformia</taxon>
        <taxon>Chrysomeloidea</taxon>
        <taxon>Chrysomelidae</taxon>
        <taxon>Bruchinae</taxon>
        <taxon>Bruchini</taxon>
        <taxon>Callosobruchus</taxon>
    </lineage>
</organism>
<protein>
    <submittedName>
        <fullName evidence="2">Uncharacterized protein</fullName>
    </submittedName>
</protein>
<sequence length="122" mass="14425">MFPYYKGSYEGSTATLGYDDILAMYKLYISRTLKEDEFTRPTFDYDDNSGESSTTQRSTTEYTTSSRRYTTERPRYTTENNKYTTGSSWHTSEKPRDTTRRSRFTTQRTSTLSPWETTIRYP</sequence>
<dbReference type="EMBL" id="CAACVG010005425">
    <property type="protein sequence ID" value="VEN39281.1"/>
    <property type="molecule type" value="Genomic_DNA"/>
</dbReference>
<feature type="region of interest" description="Disordered" evidence="1">
    <location>
        <begin position="39"/>
        <end position="122"/>
    </location>
</feature>